<evidence type="ECO:0000256" key="2">
    <source>
        <dbReference type="ARBA" id="ARBA00004123"/>
    </source>
</evidence>
<proteinExistence type="inferred from homology"/>
<evidence type="ECO:0000313" key="19">
    <source>
        <dbReference type="RefSeq" id="XP_020833560.1"/>
    </source>
</evidence>
<evidence type="ECO:0000256" key="11">
    <source>
        <dbReference type="ARBA" id="ARBA00023242"/>
    </source>
</evidence>
<keyword evidence="8" id="KW-0805">Transcription regulation</keyword>
<dbReference type="GO" id="GO:0008270">
    <property type="term" value="F:zinc ion binding"/>
    <property type="evidence" value="ECO:0007669"/>
    <property type="project" value="UniProtKB-KW"/>
</dbReference>
<keyword evidence="10" id="KW-0804">Transcription</keyword>
<evidence type="ECO:0000256" key="4">
    <source>
        <dbReference type="ARBA" id="ARBA00022723"/>
    </source>
</evidence>
<dbReference type="InterPro" id="IPR036236">
    <property type="entry name" value="Znf_C2H2_sf"/>
</dbReference>
<keyword evidence="11" id="KW-0539">Nucleus</keyword>
<evidence type="ECO:0000259" key="15">
    <source>
        <dbReference type="PROSITE" id="PS50805"/>
    </source>
</evidence>
<keyword evidence="6 12" id="KW-0863">Zinc-finger</keyword>
<comment type="subcellular location">
    <subcellularLocation>
        <location evidence="2">Nucleus</location>
    </subcellularLocation>
</comment>
<dbReference type="FunFam" id="3.30.160.60:FF:000478">
    <property type="entry name" value="Zinc finger protein 133"/>
    <property type="match status" value="2"/>
</dbReference>
<keyword evidence="17" id="KW-1185">Reference proteome</keyword>
<dbReference type="FunFam" id="3.30.160.60:FF:000446">
    <property type="entry name" value="Zinc finger protein"/>
    <property type="match status" value="1"/>
</dbReference>
<dbReference type="PROSITE" id="PS50157">
    <property type="entry name" value="ZINC_FINGER_C2H2_2"/>
    <property type="match status" value="9"/>
</dbReference>
<evidence type="ECO:0000256" key="7">
    <source>
        <dbReference type="ARBA" id="ARBA00022833"/>
    </source>
</evidence>
<feature type="domain" description="C2H2-type" evidence="14">
    <location>
        <begin position="342"/>
        <end position="369"/>
    </location>
</feature>
<evidence type="ECO:0000313" key="20">
    <source>
        <dbReference type="RefSeq" id="XP_020833561.1"/>
    </source>
</evidence>
<dbReference type="PROSITE" id="PS50805">
    <property type="entry name" value="KRAB"/>
    <property type="match status" value="1"/>
</dbReference>
<dbReference type="SUPFAM" id="SSF109640">
    <property type="entry name" value="KRAB domain (Kruppel-associated box)"/>
    <property type="match status" value="1"/>
</dbReference>
<evidence type="ECO:0000256" key="13">
    <source>
        <dbReference type="SAM" id="MobiDB-lite"/>
    </source>
</evidence>
<sequence length="453" mass="52355">MPVTFEDVAVYFSQEEWAILDQQQKELYQDVMRGTYELVTSLGYPAAKPEVICKIEQEEEPWMRDSQNHRRHLNRHWGSRNGIRNEKVKDIGDNMEDPETFTFLMKSEGIVQVPLKLKNSSKEKSWTKQAYSGRPSVPQRPLGKKKPPTCAECDKSFKSNTALIIHERSHTGERPFKCPECGKGFPSKGDLKRHGKIHVEKHDRMGKMLKDAPSEHTLPKHRRPAPRKPHVCLQCGKGFKRAGNLKKHINDHLAERPFVCGECGQRFRLKQILVSHQRTHIGERPYSCLQCGKCFSQKHHLRSHHRVHTGERPFTCPLCSRCFSQKHHLVSHQRIHTGERPFTCISCGKTFKDKKTLTIHRRVHTGERPYTCSECGKACSQKQHLKSHLRVHRAGGQGLLPSCPEEKPYQCKVCRKAFRDKRIMLTHQKTHDEEPKHFPALGIVTFRKKGPLL</sequence>
<accession>A0A6P5JH55</accession>
<dbReference type="PANTHER" id="PTHR23226:SF377">
    <property type="entry name" value="ZINC FINGER AND SCAN DOMAIN-CONTAINING PROTEIN 20"/>
    <property type="match status" value="1"/>
</dbReference>
<feature type="domain" description="C2H2-type" evidence="14">
    <location>
        <begin position="286"/>
        <end position="313"/>
    </location>
</feature>
<dbReference type="PANTHER" id="PTHR23226">
    <property type="entry name" value="ZINC FINGER AND SCAN DOMAIN-CONTAINING"/>
    <property type="match status" value="1"/>
</dbReference>
<evidence type="ECO:0000256" key="9">
    <source>
        <dbReference type="ARBA" id="ARBA00023125"/>
    </source>
</evidence>
<dbReference type="RefSeq" id="XP_020833561.1">
    <property type="nucleotide sequence ID" value="XM_020977902.1"/>
</dbReference>
<evidence type="ECO:0000256" key="5">
    <source>
        <dbReference type="ARBA" id="ARBA00022737"/>
    </source>
</evidence>
<dbReference type="GO" id="GO:0000981">
    <property type="term" value="F:DNA-binding transcription factor activity, RNA polymerase II-specific"/>
    <property type="evidence" value="ECO:0007669"/>
    <property type="project" value="TreeGrafter"/>
</dbReference>
<dbReference type="InterPro" id="IPR013087">
    <property type="entry name" value="Znf_C2H2_type"/>
</dbReference>
<dbReference type="SMART" id="SM00355">
    <property type="entry name" value="ZnF_C2H2"/>
    <property type="match status" value="9"/>
</dbReference>
<dbReference type="Gene3D" id="3.30.160.60">
    <property type="entry name" value="Classic Zinc Finger"/>
    <property type="match status" value="9"/>
</dbReference>
<evidence type="ECO:0000259" key="16">
    <source>
        <dbReference type="PROSITE" id="PS50806"/>
    </source>
</evidence>
<dbReference type="Pfam" id="PF00096">
    <property type="entry name" value="zf-C2H2"/>
    <property type="match status" value="7"/>
</dbReference>
<dbReference type="InterPro" id="IPR001909">
    <property type="entry name" value="KRAB"/>
</dbReference>
<feature type="domain" description="C2H2-type" evidence="14">
    <location>
        <begin position="230"/>
        <end position="257"/>
    </location>
</feature>
<comment type="similarity">
    <text evidence="3">Belongs to the krueppel C2H2-type zinc-finger protein family.</text>
</comment>
<dbReference type="SMART" id="SM00349">
    <property type="entry name" value="KRAB"/>
    <property type="match status" value="1"/>
</dbReference>
<dbReference type="PROSITE" id="PS00028">
    <property type="entry name" value="ZINC_FINGER_C2H2_1"/>
    <property type="match status" value="9"/>
</dbReference>
<keyword evidence="4" id="KW-0479">Metal-binding</keyword>
<keyword evidence="9" id="KW-0238">DNA-binding</keyword>
<gene>
    <name evidence="18 19 20 21" type="primary">LOC110201967</name>
</gene>
<feature type="domain" description="C2H2-type" evidence="14">
    <location>
        <begin position="409"/>
        <end position="436"/>
    </location>
</feature>
<dbReference type="FunFam" id="3.30.160.60:FF:000706">
    <property type="entry name" value="Zinc finger protein"/>
    <property type="match status" value="1"/>
</dbReference>
<dbReference type="GO" id="GO:0005634">
    <property type="term" value="C:nucleus"/>
    <property type="evidence" value="ECO:0007669"/>
    <property type="project" value="UniProtKB-SubCell"/>
</dbReference>
<feature type="domain" description="C2H2-type" evidence="14">
    <location>
        <begin position="258"/>
        <end position="285"/>
    </location>
</feature>
<dbReference type="CDD" id="cd07765">
    <property type="entry name" value="KRAB_A-box"/>
    <property type="match status" value="1"/>
</dbReference>
<protein>
    <submittedName>
        <fullName evidence="18 19">Zinc finger protein 135-like isoform X2</fullName>
    </submittedName>
</protein>
<name>A0A6P5JH55_PHACI</name>
<feature type="region of interest" description="Disordered" evidence="13">
    <location>
        <begin position="122"/>
        <end position="150"/>
    </location>
</feature>
<dbReference type="InterPro" id="IPR036051">
    <property type="entry name" value="KRAB_dom_sf"/>
</dbReference>
<dbReference type="AlphaFoldDB" id="A0A6P5JH55"/>
<dbReference type="PROSITE" id="PS50806">
    <property type="entry name" value="KRAB_RELATED"/>
    <property type="match status" value="1"/>
</dbReference>
<evidence type="ECO:0000256" key="6">
    <source>
        <dbReference type="ARBA" id="ARBA00022771"/>
    </source>
</evidence>
<dbReference type="RefSeq" id="XP_020833560.1">
    <property type="nucleotide sequence ID" value="XM_020977901.1"/>
</dbReference>
<evidence type="ECO:0000313" key="18">
    <source>
        <dbReference type="RefSeq" id="XP_020833559.1"/>
    </source>
</evidence>
<dbReference type="Proteomes" id="UP000515140">
    <property type="component" value="Unplaced"/>
</dbReference>
<dbReference type="FunFam" id="3.30.160.60:FF:000100">
    <property type="entry name" value="Zinc finger 45-like"/>
    <property type="match status" value="1"/>
</dbReference>
<keyword evidence="5" id="KW-0677">Repeat</keyword>
<evidence type="ECO:0000256" key="3">
    <source>
        <dbReference type="ARBA" id="ARBA00006991"/>
    </source>
</evidence>
<dbReference type="GeneID" id="110201967"/>
<evidence type="ECO:0000313" key="17">
    <source>
        <dbReference type="Proteomes" id="UP000515140"/>
    </source>
</evidence>
<dbReference type="RefSeq" id="XP_020833564.1">
    <property type="nucleotide sequence ID" value="XM_020977905.1"/>
</dbReference>
<feature type="domain" description="C2H2-type" evidence="14">
    <location>
        <begin position="148"/>
        <end position="175"/>
    </location>
</feature>
<feature type="domain" description="C2H2-type" evidence="14">
    <location>
        <begin position="314"/>
        <end position="341"/>
    </location>
</feature>
<evidence type="ECO:0000313" key="21">
    <source>
        <dbReference type="RefSeq" id="XP_020833564.1"/>
    </source>
</evidence>
<dbReference type="Gene3D" id="6.10.140.140">
    <property type="match status" value="1"/>
</dbReference>
<dbReference type="GO" id="GO:0000978">
    <property type="term" value="F:RNA polymerase II cis-regulatory region sequence-specific DNA binding"/>
    <property type="evidence" value="ECO:0007669"/>
    <property type="project" value="TreeGrafter"/>
</dbReference>
<comment type="function">
    <text evidence="1">May be involved in transcriptional regulation.</text>
</comment>
<keyword evidence="7" id="KW-0862">Zinc</keyword>
<dbReference type="SUPFAM" id="SSF57667">
    <property type="entry name" value="beta-beta-alpha zinc fingers"/>
    <property type="match status" value="5"/>
</dbReference>
<reference evidence="18 19" key="1">
    <citation type="submission" date="2025-04" db="UniProtKB">
        <authorList>
            <consortium name="RefSeq"/>
        </authorList>
    </citation>
    <scope>IDENTIFICATION</scope>
    <source>
        <tissue evidence="18 19">Spleen</tissue>
    </source>
</reference>
<dbReference type="FunFam" id="3.30.160.60:FF:000344">
    <property type="entry name" value="zinc finger protein 90 homolog"/>
    <property type="match status" value="1"/>
</dbReference>
<dbReference type="RefSeq" id="XP_020833559.1">
    <property type="nucleotide sequence ID" value="XM_020977900.1"/>
</dbReference>
<evidence type="ECO:0000256" key="1">
    <source>
        <dbReference type="ARBA" id="ARBA00003767"/>
    </source>
</evidence>
<feature type="domain" description="KRAB" evidence="15">
    <location>
        <begin position="3"/>
        <end position="74"/>
    </location>
</feature>
<dbReference type="FunFam" id="3.30.160.60:FF:000508">
    <property type="entry name" value="Myeloid zinc finger 1"/>
    <property type="match status" value="1"/>
</dbReference>
<evidence type="ECO:0000256" key="12">
    <source>
        <dbReference type="PROSITE-ProRule" id="PRU00042"/>
    </source>
</evidence>
<organism evidence="17 19">
    <name type="scientific">Phascolarctos cinereus</name>
    <name type="common">Koala</name>
    <dbReference type="NCBI Taxonomy" id="38626"/>
    <lineage>
        <taxon>Eukaryota</taxon>
        <taxon>Metazoa</taxon>
        <taxon>Chordata</taxon>
        <taxon>Craniata</taxon>
        <taxon>Vertebrata</taxon>
        <taxon>Euteleostomi</taxon>
        <taxon>Mammalia</taxon>
        <taxon>Metatheria</taxon>
        <taxon>Diprotodontia</taxon>
        <taxon>Phascolarctidae</taxon>
        <taxon>Phascolarctos</taxon>
    </lineage>
</organism>
<evidence type="ECO:0000256" key="10">
    <source>
        <dbReference type="ARBA" id="ARBA00023163"/>
    </source>
</evidence>
<evidence type="ECO:0000256" key="8">
    <source>
        <dbReference type="ARBA" id="ARBA00023015"/>
    </source>
</evidence>
<dbReference type="InterPro" id="IPR003655">
    <property type="entry name" value="aKRAB"/>
</dbReference>
<dbReference type="Pfam" id="PF01352">
    <property type="entry name" value="KRAB"/>
    <property type="match status" value="1"/>
</dbReference>
<feature type="domain" description="KRAB-related" evidence="16">
    <location>
        <begin position="1"/>
        <end position="64"/>
    </location>
</feature>
<dbReference type="FunFam" id="3.30.160.60:FF:000931">
    <property type="entry name" value="zinc finger protein 697"/>
    <property type="match status" value="1"/>
</dbReference>
<feature type="domain" description="C2H2-type" evidence="14">
    <location>
        <begin position="370"/>
        <end position="392"/>
    </location>
</feature>
<dbReference type="FunFam" id="3.30.160.60:FF:000295">
    <property type="entry name" value="zinc finger protein 19"/>
    <property type="match status" value="1"/>
</dbReference>
<feature type="domain" description="C2H2-type" evidence="14">
    <location>
        <begin position="176"/>
        <end position="203"/>
    </location>
</feature>
<evidence type="ECO:0000259" key="14">
    <source>
        <dbReference type="PROSITE" id="PS50157"/>
    </source>
</evidence>
<dbReference type="GO" id="GO:0042802">
    <property type="term" value="F:identical protein binding"/>
    <property type="evidence" value="ECO:0007669"/>
    <property type="project" value="UniProtKB-ARBA"/>
</dbReference>